<evidence type="ECO:0000256" key="1">
    <source>
        <dbReference type="SAM" id="Phobius"/>
    </source>
</evidence>
<keyword evidence="1" id="KW-1133">Transmembrane helix</keyword>
<accession>A0A8J3G5S0</accession>
<evidence type="ECO:0008006" key="4">
    <source>
        <dbReference type="Google" id="ProtNLM"/>
    </source>
</evidence>
<feature type="transmembrane region" description="Helical" evidence="1">
    <location>
        <begin position="79"/>
        <end position="99"/>
    </location>
</feature>
<evidence type="ECO:0000313" key="2">
    <source>
        <dbReference type="EMBL" id="GHB42322.1"/>
    </source>
</evidence>
<evidence type="ECO:0000313" key="3">
    <source>
        <dbReference type="Proteomes" id="UP000642809"/>
    </source>
</evidence>
<feature type="transmembrane region" description="Helical" evidence="1">
    <location>
        <begin position="33"/>
        <end position="52"/>
    </location>
</feature>
<keyword evidence="3" id="KW-1185">Reference proteome</keyword>
<dbReference type="Pfam" id="PF14108">
    <property type="entry name" value="ABA4-like"/>
    <property type="match status" value="1"/>
</dbReference>
<dbReference type="RefSeq" id="WP_189582808.1">
    <property type="nucleotide sequence ID" value="NZ_BMYF01000014.1"/>
</dbReference>
<name>A0A8J3G5S0_9BACT</name>
<gene>
    <name evidence="2" type="ORF">GCM10008106_24180</name>
</gene>
<dbReference type="AlphaFoldDB" id="A0A8J3G5S0"/>
<keyword evidence="1" id="KW-0472">Membrane</keyword>
<dbReference type="Proteomes" id="UP000642809">
    <property type="component" value="Unassembled WGS sequence"/>
</dbReference>
<dbReference type="InterPro" id="IPR025461">
    <property type="entry name" value="ABA4-like"/>
</dbReference>
<feature type="transmembrane region" description="Helical" evidence="1">
    <location>
        <begin position="111"/>
        <end position="133"/>
    </location>
</feature>
<keyword evidence="1" id="KW-0812">Transmembrane</keyword>
<organism evidence="2 3">
    <name type="scientific">Mongoliitalea lutea</name>
    <dbReference type="NCBI Taxonomy" id="849756"/>
    <lineage>
        <taxon>Bacteria</taxon>
        <taxon>Pseudomonadati</taxon>
        <taxon>Bacteroidota</taxon>
        <taxon>Cytophagia</taxon>
        <taxon>Cytophagales</taxon>
        <taxon>Cyclobacteriaceae</taxon>
        <taxon>Mongoliitalea</taxon>
    </lineage>
</organism>
<comment type="caution">
    <text evidence="2">The sequence shown here is derived from an EMBL/GenBank/DDBJ whole genome shotgun (WGS) entry which is preliminary data.</text>
</comment>
<dbReference type="EMBL" id="BMYF01000014">
    <property type="protein sequence ID" value="GHB42322.1"/>
    <property type="molecule type" value="Genomic_DNA"/>
</dbReference>
<protein>
    <recommendedName>
        <fullName evidence="4">DUF4281 domain-containing protein</fullName>
    </recommendedName>
</protein>
<reference evidence="2" key="1">
    <citation type="journal article" date="2014" name="Int. J. Syst. Evol. Microbiol.">
        <title>Complete genome sequence of Corynebacterium casei LMG S-19264T (=DSM 44701T), isolated from a smear-ripened cheese.</title>
        <authorList>
            <consortium name="US DOE Joint Genome Institute (JGI-PGF)"/>
            <person name="Walter F."/>
            <person name="Albersmeier A."/>
            <person name="Kalinowski J."/>
            <person name="Ruckert C."/>
        </authorList>
    </citation>
    <scope>NUCLEOTIDE SEQUENCE</scope>
    <source>
        <strain evidence="2">KCTC 23224</strain>
    </source>
</reference>
<proteinExistence type="predicted"/>
<feature type="transmembrane region" description="Helical" evidence="1">
    <location>
        <begin position="6"/>
        <end position="26"/>
    </location>
</feature>
<sequence>MTLEAVFAMASTLAFFAWIGLFIFYAQSWIYSTLFSGVLILLGGTYIFYLIYGISSGDMEGAGFGSLAEVKALMSSDEALLAGWIHYLAFDLFVGMWIAHDAWKKDISRWLLLPALLGTFMAGPLGLMLYFIIRAGKTGKLVQSTID</sequence>
<reference evidence="2" key="2">
    <citation type="submission" date="2020-09" db="EMBL/GenBank/DDBJ databases">
        <authorList>
            <person name="Sun Q."/>
            <person name="Kim S."/>
        </authorList>
    </citation>
    <scope>NUCLEOTIDE SEQUENCE</scope>
    <source>
        <strain evidence="2">KCTC 23224</strain>
    </source>
</reference>